<proteinExistence type="predicted"/>
<dbReference type="AlphaFoldDB" id="A0A402CUP4"/>
<reference evidence="1 2" key="1">
    <citation type="journal article" date="2019" name="Int. J. Syst. Evol. Microbiol.">
        <title>Capsulimonas corticalis gen. nov., sp. nov., an aerobic capsulated bacterium, of a novel bacterial order, Capsulimonadales ord. nov., of the class Armatimonadia of the phylum Armatimonadetes.</title>
        <authorList>
            <person name="Li J."/>
            <person name="Kudo C."/>
            <person name="Tonouchi A."/>
        </authorList>
    </citation>
    <scope>NUCLEOTIDE SEQUENCE [LARGE SCALE GENOMIC DNA]</scope>
    <source>
        <strain evidence="1 2">AX-7</strain>
    </source>
</reference>
<gene>
    <name evidence="1" type="ORF">CCAX7_11240</name>
</gene>
<evidence type="ECO:0000313" key="2">
    <source>
        <dbReference type="Proteomes" id="UP000287394"/>
    </source>
</evidence>
<dbReference type="EMBL" id="AP025739">
    <property type="protein sequence ID" value="BDI29073.1"/>
    <property type="molecule type" value="Genomic_DNA"/>
</dbReference>
<keyword evidence="2" id="KW-1185">Reference proteome</keyword>
<sequence length="169" mass="17448">MDTSYEKVCPGCGKSTAISEKFCAGCGHQYRTVFHDSASGGALAAAAPAPAGDLRSTPIALIAVTVFLVLLCVLVLLFTNRSTTAVAPAPAPTAIVAPASPSLGAAELMNQIHFGQTPAAVRAIAGEPSKITRNMAGGLNSEDWYYPRGGRTVQVHFNGSQVVDALNTF</sequence>
<dbReference type="Proteomes" id="UP000287394">
    <property type="component" value="Chromosome"/>
</dbReference>
<name>A0A402CUP4_9BACT</name>
<organism evidence="1 2">
    <name type="scientific">Capsulimonas corticalis</name>
    <dbReference type="NCBI Taxonomy" id="2219043"/>
    <lineage>
        <taxon>Bacteria</taxon>
        <taxon>Bacillati</taxon>
        <taxon>Armatimonadota</taxon>
        <taxon>Armatimonadia</taxon>
        <taxon>Capsulimonadales</taxon>
        <taxon>Capsulimonadaceae</taxon>
        <taxon>Capsulimonas</taxon>
    </lineage>
</organism>
<accession>A0A402CUP4</accession>
<protein>
    <submittedName>
        <fullName evidence="1">Uncharacterized protein</fullName>
    </submittedName>
</protein>
<dbReference type="RefSeq" id="WP_119321120.1">
    <property type="nucleotide sequence ID" value="NZ_AP025739.1"/>
</dbReference>
<dbReference type="KEGG" id="ccot:CCAX7_11240"/>
<evidence type="ECO:0000313" key="1">
    <source>
        <dbReference type="EMBL" id="BDI29073.1"/>
    </source>
</evidence>